<keyword evidence="4 7" id="KW-0378">Hydrolase</keyword>
<feature type="disulfide bond" evidence="6">
    <location>
        <begin position="379"/>
        <end position="418"/>
    </location>
</feature>
<dbReference type="FunFam" id="2.40.70.10:FF:000026">
    <property type="entry name" value="Endothiapepsin"/>
    <property type="match status" value="1"/>
</dbReference>
<dbReference type="InterPro" id="IPR033121">
    <property type="entry name" value="PEPTIDASE_A1"/>
</dbReference>
<keyword evidence="6" id="KW-1015">Disulfide bond</keyword>
<evidence type="ECO:0000313" key="10">
    <source>
        <dbReference type="EMBL" id="KAK3394645.1"/>
    </source>
</evidence>
<dbReference type="InterPro" id="IPR021109">
    <property type="entry name" value="Peptidase_aspartic_dom_sf"/>
</dbReference>
<proteinExistence type="inferred from homology"/>
<dbReference type="PANTHER" id="PTHR47966">
    <property type="entry name" value="BETA-SITE APP-CLEAVING ENZYME, ISOFORM A-RELATED"/>
    <property type="match status" value="1"/>
</dbReference>
<evidence type="ECO:0000256" key="4">
    <source>
        <dbReference type="ARBA" id="ARBA00022801"/>
    </source>
</evidence>
<feature type="domain" description="Peptidase A1" evidence="9">
    <location>
        <begin position="141"/>
        <end position="455"/>
    </location>
</feature>
<feature type="active site" evidence="5">
    <location>
        <position position="159"/>
    </location>
</feature>
<dbReference type="AlphaFoldDB" id="A0AAE0U8P0"/>
<name>A0AAE0U8P0_9PEZI</name>
<evidence type="ECO:0000313" key="11">
    <source>
        <dbReference type="Proteomes" id="UP001285441"/>
    </source>
</evidence>
<dbReference type="PROSITE" id="PS00141">
    <property type="entry name" value="ASP_PROTEASE"/>
    <property type="match status" value="1"/>
</dbReference>
<evidence type="ECO:0000256" key="1">
    <source>
        <dbReference type="ARBA" id="ARBA00007447"/>
    </source>
</evidence>
<dbReference type="InterPro" id="IPR001461">
    <property type="entry name" value="Aspartic_peptidase_A1"/>
</dbReference>
<dbReference type="CDD" id="cd06097">
    <property type="entry name" value="Aspergillopepsin_like"/>
    <property type="match status" value="1"/>
</dbReference>
<evidence type="ECO:0000256" key="7">
    <source>
        <dbReference type="RuleBase" id="RU000454"/>
    </source>
</evidence>
<feature type="signal peptide" evidence="8">
    <location>
        <begin position="1"/>
        <end position="22"/>
    </location>
</feature>
<keyword evidence="2 7" id="KW-0645">Protease</keyword>
<evidence type="ECO:0000256" key="2">
    <source>
        <dbReference type="ARBA" id="ARBA00022670"/>
    </source>
</evidence>
<dbReference type="PANTHER" id="PTHR47966:SF2">
    <property type="entry name" value="ASPERGILLOPEPSIN-1-RELATED"/>
    <property type="match status" value="1"/>
</dbReference>
<dbReference type="EMBL" id="JAULSW010000001">
    <property type="protein sequence ID" value="KAK3394645.1"/>
    <property type="molecule type" value="Genomic_DNA"/>
</dbReference>
<protein>
    <submittedName>
        <fullName evidence="10">Aspartic peptidase domain-containing protein</fullName>
    </submittedName>
</protein>
<sequence length="459" mass="49158">MKFFEHAVAAISLLSSASLVAGAPHVFEVTPKEFKVSTLGGATFKISQVYNTNFKQAGKGPRALGKVYSKFGVDFPPELAAVLKALLDQLRIKPLGNGRNMSGVGWNQTTGVNQTYGSPDVDEDDQGEVAATPNGLFDTEYLAPVEIGTPPQTLMLNFDTGSSDMWVFSSDTPRNLQTGHVLYDVTKSSTAKLLEGETWAIRYGDGSNSSGNVYLDTVTIGGVTVENQAVESALDVSASFRQDTASSGLVGLAFDSLNTIAPTSQKTFFSNALETLAMPLFTANLKRGEAGNYNFGFIDPTEFTGPISFVDVNKTSGFWQFEADGFSVGNGEAITNRHKAIADTGTTLLLLPNSIVENYYRRVLSARYSMTDGGYVFSCNETLPDLTLNIGTYKAVVPGDFIRFAPTVGETFEGADSCYGGLQSQGNINVAIYGDVFLKAQFTVFHAGDSKVGFAPKPQ</sequence>
<evidence type="ECO:0000256" key="8">
    <source>
        <dbReference type="SAM" id="SignalP"/>
    </source>
</evidence>
<dbReference type="PROSITE" id="PS51767">
    <property type="entry name" value="PEPTIDASE_A1"/>
    <property type="match status" value="1"/>
</dbReference>
<keyword evidence="3 7" id="KW-0064">Aspartyl protease</keyword>
<gene>
    <name evidence="10" type="ORF">B0H63DRAFT_491901</name>
</gene>
<evidence type="ECO:0000259" key="9">
    <source>
        <dbReference type="PROSITE" id="PS51767"/>
    </source>
</evidence>
<dbReference type="GO" id="GO:0004190">
    <property type="term" value="F:aspartic-type endopeptidase activity"/>
    <property type="evidence" value="ECO:0007669"/>
    <property type="project" value="UniProtKB-KW"/>
</dbReference>
<evidence type="ECO:0000256" key="3">
    <source>
        <dbReference type="ARBA" id="ARBA00022750"/>
    </source>
</evidence>
<dbReference type="InterPro" id="IPR034163">
    <property type="entry name" value="Aspergillopepsin-like_cat_dom"/>
</dbReference>
<comment type="caution">
    <text evidence="10">The sequence shown here is derived from an EMBL/GenBank/DDBJ whole genome shotgun (WGS) entry which is preliminary data.</text>
</comment>
<keyword evidence="8" id="KW-0732">Signal</keyword>
<feature type="active site" evidence="5">
    <location>
        <position position="343"/>
    </location>
</feature>
<dbReference type="GO" id="GO:0006508">
    <property type="term" value="P:proteolysis"/>
    <property type="evidence" value="ECO:0007669"/>
    <property type="project" value="UniProtKB-KW"/>
</dbReference>
<comment type="similarity">
    <text evidence="1 7">Belongs to the peptidase A1 family.</text>
</comment>
<dbReference type="SUPFAM" id="SSF50630">
    <property type="entry name" value="Acid proteases"/>
    <property type="match status" value="1"/>
</dbReference>
<feature type="chain" id="PRO_5042056469" evidence="8">
    <location>
        <begin position="23"/>
        <end position="459"/>
    </location>
</feature>
<accession>A0AAE0U8P0</accession>
<evidence type="ECO:0000256" key="5">
    <source>
        <dbReference type="PIRSR" id="PIRSR601461-1"/>
    </source>
</evidence>
<dbReference type="FunFam" id="2.40.70.10:FF:000024">
    <property type="entry name" value="Endothiapepsin"/>
    <property type="match status" value="1"/>
</dbReference>
<organism evidence="10 11">
    <name type="scientific">Podospora didyma</name>
    <dbReference type="NCBI Taxonomy" id="330526"/>
    <lineage>
        <taxon>Eukaryota</taxon>
        <taxon>Fungi</taxon>
        <taxon>Dikarya</taxon>
        <taxon>Ascomycota</taxon>
        <taxon>Pezizomycotina</taxon>
        <taxon>Sordariomycetes</taxon>
        <taxon>Sordariomycetidae</taxon>
        <taxon>Sordariales</taxon>
        <taxon>Podosporaceae</taxon>
        <taxon>Podospora</taxon>
    </lineage>
</organism>
<keyword evidence="11" id="KW-1185">Reference proteome</keyword>
<dbReference type="PRINTS" id="PR00792">
    <property type="entry name" value="PEPSIN"/>
</dbReference>
<reference evidence="10" key="1">
    <citation type="journal article" date="2023" name="Mol. Phylogenet. Evol.">
        <title>Genome-scale phylogeny and comparative genomics of the fungal order Sordariales.</title>
        <authorList>
            <person name="Hensen N."/>
            <person name="Bonometti L."/>
            <person name="Westerberg I."/>
            <person name="Brannstrom I.O."/>
            <person name="Guillou S."/>
            <person name="Cros-Aarteil S."/>
            <person name="Calhoun S."/>
            <person name="Haridas S."/>
            <person name="Kuo A."/>
            <person name="Mondo S."/>
            <person name="Pangilinan J."/>
            <person name="Riley R."/>
            <person name="LaButti K."/>
            <person name="Andreopoulos B."/>
            <person name="Lipzen A."/>
            <person name="Chen C."/>
            <person name="Yan M."/>
            <person name="Daum C."/>
            <person name="Ng V."/>
            <person name="Clum A."/>
            <person name="Steindorff A."/>
            <person name="Ohm R.A."/>
            <person name="Martin F."/>
            <person name="Silar P."/>
            <person name="Natvig D.O."/>
            <person name="Lalanne C."/>
            <person name="Gautier V."/>
            <person name="Ament-Velasquez S.L."/>
            <person name="Kruys A."/>
            <person name="Hutchinson M.I."/>
            <person name="Powell A.J."/>
            <person name="Barry K."/>
            <person name="Miller A.N."/>
            <person name="Grigoriev I.V."/>
            <person name="Debuchy R."/>
            <person name="Gladieux P."/>
            <person name="Hiltunen Thoren M."/>
            <person name="Johannesson H."/>
        </authorList>
    </citation>
    <scope>NUCLEOTIDE SEQUENCE</scope>
    <source>
        <strain evidence="10">CBS 232.78</strain>
    </source>
</reference>
<dbReference type="Pfam" id="PF00026">
    <property type="entry name" value="Asp"/>
    <property type="match status" value="1"/>
</dbReference>
<evidence type="ECO:0000256" key="6">
    <source>
        <dbReference type="PIRSR" id="PIRSR601461-2"/>
    </source>
</evidence>
<reference evidence="10" key="2">
    <citation type="submission" date="2023-06" db="EMBL/GenBank/DDBJ databases">
        <authorList>
            <consortium name="Lawrence Berkeley National Laboratory"/>
            <person name="Haridas S."/>
            <person name="Hensen N."/>
            <person name="Bonometti L."/>
            <person name="Westerberg I."/>
            <person name="Brannstrom I.O."/>
            <person name="Guillou S."/>
            <person name="Cros-Aarteil S."/>
            <person name="Calhoun S."/>
            <person name="Kuo A."/>
            <person name="Mondo S."/>
            <person name="Pangilinan J."/>
            <person name="Riley R."/>
            <person name="LaButti K."/>
            <person name="Andreopoulos B."/>
            <person name="Lipzen A."/>
            <person name="Chen C."/>
            <person name="Yanf M."/>
            <person name="Daum C."/>
            <person name="Ng V."/>
            <person name="Clum A."/>
            <person name="Steindorff A."/>
            <person name="Ohm R."/>
            <person name="Martin F."/>
            <person name="Silar P."/>
            <person name="Natvig D."/>
            <person name="Lalanne C."/>
            <person name="Gautier V."/>
            <person name="Ament-velasquez S.L."/>
            <person name="Kruys A."/>
            <person name="Hutchinson M.I."/>
            <person name="Powell A.J."/>
            <person name="Barry K."/>
            <person name="Miller A.N."/>
            <person name="Grigoriev I.V."/>
            <person name="Debuchy R."/>
            <person name="Gladieux P."/>
            <person name="Thoren M.H."/>
            <person name="Johannesson H."/>
        </authorList>
    </citation>
    <scope>NUCLEOTIDE SEQUENCE</scope>
    <source>
        <strain evidence="10">CBS 232.78</strain>
    </source>
</reference>
<dbReference type="Proteomes" id="UP001285441">
    <property type="component" value="Unassembled WGS sequence"/>
</dbReference>
<dbReference type="InterPro" id="IPR001969">
    <property type="entry name" value="Aspartic_peptidase_AS"/>
</dbReference>
<dbReference type="Gene3D" id="2.40.70.10">
    <property type="entry name" value="Acid Proteases"/>
    <property type="match status" value="2"/>
</dbReference>